<reference evidence="1" key="1">
    <citation type="submission" date="2022-08" db="EMBL/GenBank/DDBJ databases">
        <title>Genome Sequence of Lecanicillium fungicola.</title>
        <authorList>
            <person name="Buettner E."/>
        </authorList>
    </citation>
    <scope>NUCLEOTIDE SEQUENCE</scope>
    <source>
        <strain evidence="1">Babe33</strain>
    </source>
</reference>
<name>A0ACC1MKF5_9HYPO</name>
<accession>A0ACC1MKF5</accession>
<proteinExistence type="predicted"/>
<evidence type="ECO:0000313" key="2">
    <source>
        <dbReference type="Proteomes" id="UP001143910"/>
    </source>
</evidence>
<protein>
    <submittedName>
        <fullName evidence="1">Uncharacterized protein</fullName>
    </submittedName>
</protein>
<sequence>MRFARPGRFIIDDTSCALLTKEVYVPDVEVVVLLSSPAETDKASRPSEVALRAAMGKLPQDVRDVVGSPNTPLASGIFIATERFAALEKLVADGIRPRGNILTDVIFGSRLDKDSWIELYCSFGFTKEKADLAWEAAQRLSVEVSSEPTTYSSGGDKVSMYRFGSLEEYKWLTTEAKKDAVVNSLAFMAATLAWREQWTD</sequence>
<dbReference type="EMBL" id="JANJQO010002502">
    <property type="protein sequence ID" value="KAJ2966816.1"/>
    <property type="molecule type" value="Genomic_DNA"/>
</dbReference>
<gene>
    <name evidence="1" type="ORF">NQ176_g9970</name>
</gene>
<dbReference type="Proteomes" id="UP001143910">
    <property type="component" value="Unassembled WGS sequence"/>
</dbReference>
<keyword evidence="2" id="KW-1185">Reference proteome</keyword>
<comment type="caution">
    <text evidence="1">The sequence shown here is derived from an EMBL/GenBank/DDBJ whole genome shotgun (WGS) entry which is preliminary data.</text>
</comment>
<evidence type="ECO:0000313" key="1">
    <source>
        <dbReference type="EMBL" id="KAJ2966816.1"/>
    </source>
</evidence>
<organism evidence="1 2">
    <name type="scientific">Zarea fungicola</name>
    <dbReference type="NCBI Taxonomy" id="93591"/>
    <lineage>
        <taxon>Eukaryota</taxon>
        <taxon>Fungi</taxon>
        <taxon>Dikarya</taxon>
        <taxon>Ascomycota</taxon>
        <taxon>Pezizomycotina</taxon>
        <taxon>Sordariomycetes</taxon>
        <taxon>Hypocreomycetidae</taxon>
        <taxon>Hypocreales</taxon>
        <taxon>Cordycipitaceae</taxon>
        <taxon>Zarea</taxon>
    </lineage>
</organism>